<evidence type="ECO:0000256" key="2">
    <source>
        <dbReference type="ARBA" id="ARBA00022679"/>
    </source>
</evidence>
<dbReference type="SUPFAM" id="SSF48371">
    <property type="entry name" value="ARM repeat"/>
    <property type="match status" value="1"/>
</dbReference>
<dbReference type="InterPro" id="IPR001537">
    <property type="entry name" value="SpoU_MeTrfase"/>
</dbReference>
<dbReference type="SUPFAM" id="SSF75217">
    <property type="entry name" value="alpha/beta knot"/>
    <property type="match status" value="1"/>
</dbReference>
<dbReference type="GO" id="GO:0141100">
    <property type="term" value="F:tRNA (guanine(18)-2'-O)-methyltransferase activity"/>
    <property type="evidence" value="ECO:0007669"/>
    <property type="project" value="UniProtKB-EC"/>
</dbReference>
<feature type="domain" description="TARBP1" evidence="4">
    <location>
        <begin position="223"/>
        <end position="362"/>
    </location>
</feature>
<keyword evidence="1" id="KW-0489">Methyltransferase</keyword>
<proteinExistence type="predicted"/>
<dbReference type="GO" id="GO:0030488">
    <property type="term" value="P:tRNA methylation"/>
    <property type="evidence" value="ECO:0007669"/>
    <property type="project" value="InterPro"/>
</dbReference>
<dbReference type="Proteomes" id="UP000694546">
    <property type="component" value="Chromosome 15"/>
</dbReference>
<protein>
    <submittedName>
        <fullName evidence="5">TAR (HIV-1) RNA binding protein 1</fullName>
    </submittedName>
</protein>
<keyword evidence="6" id="KW-1185">Reference proteome</keyword>
<keyword evidence="2" id="KW-0808">Transferase</keyword>
<dbReference type="Gene3D" id="3.40.1280.10">
    <property type="match status" value="1"/>
</dbReference>
<evidence type="ECO:0000259" key="3">
    <source>
        <dbReference type="Pfam" id="PF00588"/>
    </source>
</evidence>
<evidence type="ECO:0000256" key="1">
    <source>
        <dbReference type="ARBA" id="ARBA00022603"/>
    </source>
</evidence>
<dbReference type="InterPro" id="IPR016024">
    <property type="entry name" value="ARM-type_fold"/>
</dbReference>
<evidence type="ECO:0000313" key="5">
    <source>
        <dbReference type="Ensembl" id="ENSGMOP00000004893.2"/>
    </source>
</evidence>
<evidence type="ECO:0000259" key="4">
    <source>
        <dbReference type="Pfam" id="PF25050"/>
    </source>
</evidence>
<feature type="domain" description="tRNA/rRNA methyltransferase SpoU type" evidence="3">
    <location>
        <begin position="1436"/>
        <end position="1577"/>
    </location>
</feature>
<dbReference type="Ensembl" id="ENSGMOT00000005035.2">
    <property type="protein sequence ID" value="ENSGMOP00000004893.2"/>
    <property type="gene ID" value="ENSGMOG00000004549.2"/>
</dbReference>
<dbReference type="PANTHER" id="PTHR12029">
    <property type="entry name" value="RNA METHYLTRANSFERASE"/>
    <property type="match status" value="1"/>
</dbReference>
<dbReference type="Pfam" id="PF25050">
    <property type="entry name" value="TARBP1"/>
    <property type="match status" value="1"/>
</dbReference>
<evidence type="ECO:0000313" key="6">
    <source>
        <dbReference type="Proteomes" id="UP000694546"/>
    </source>
</evidence>
<dbReference type="InterPro" id="IPR025806">
    <property type="entry name" value="TARBP1"/>
</dbReference>
<dbReference type="GO" id="GO:0003723">
    <property type="term" value="F:RNA binding"/>
    <property type="evidence" value="ECO:0007669"/>
    <property type="project" value="UniProtKB-KW"/>
</dbReference>
<gene>
    <name evidence="5" type="primary">TARBP1</name>
    <name evidence="5" type="synonym">tarbp1</name>
</gene>
<dbReference type="InterPro" id="IPR045330">
    <property type="entry name" value="TRM3/TARBP1"/>
</dbReference>
<dbReference type="CDD" id="cd18091">
    <property type="entry name" value="SpoU-like_TRM3-like"/>
    <property type="match status" value="1"/>
</dbReference>
<organism evidence="5 6">
    <name type="scientific">Gadus morhua</name>
    <name type="common">Atlantic cod</name>
    <dbReference type="NCBI Taxonomy" id="8049"/>
    <lineage>
        <taxon>Eukaryota</taxon>
        <taxon>Metazoa</taxon>
        <taxon>Chordata</taxon>
        <taxon>Craniata</taxon>
        <taxon>Vertebrata</taxon>
        <taxon>Euteleostomi</taxon>
        <taxon>Actinopterygii</taxon>
        <taxon>Neopterygii</taxon>
        <taxon>Teleostei</taxon>
        <taxon>Neoteleostei</taxon>
        <taxon>Acanthomorphata</taxon>
        <taxon>Zeiogadaria</taxon>
        <taxon>Gadariae</taxon>
        <taxon>Gadiformes</taxon>
        <taxon>Gadoidei</taxon>
        <taxon>Gadidae</taxon>
        <taxon>Gadus</taxon>
    </lineage>
</organism>
<dbReference type="OMA" id="ANIPRCK"/>
<dbReference type="Pfam" id="PF00588">
    <property type="entry name" value="SpoU_methylase"/>
    <property type="match status" value="1"/>
</dbReference>
<dbReference type="PROSITE" id="PS51624">
    <property type="entry name" value="SAM_MT_TRMH_2"/>
    <property type="match status" value="1"/>
</dbReference>
<sequence length="1588" mass="177481">MSSVLINALLTSAPNYDILFDSLSWPKESWPEKERVEALTVVFESAEKQQIVTKIESIIWDQCVPFLLKISKENVTDKNVGFQDSRPRQSTAAACRLLGVCIPHCGDDVVGRLADTVLPALQEDDAEGKLLNVEVAIEVIAVLLPSITLDKQLTQTTLSSALHCIRTFSEAVVSKVTVRLLLTLLNSCKPGERLSSVLQFTLDELFTWHRSDDTAAVTERTLLCLTVLSDHLLPPTDLQAQCQDLSISTSRPDARLERQFWMIVQAGLTHKDMVCRKRSLYLLKRCVAFSEEQGAECPTCPSKEDELLFRWSPKDSQLLREFWEDYALVMETLEENQIHVVRPVLNRIDVLIQTTATDTQASGGACCHPSWLLCVYQRMFDSENKSLMREGVYHLLDLQALRQPAFASAFSQFIVGPFMDVLSESSLFHRAMGQSIGDCPELGVKLTAFLTSFFSSLPSEERGALLLLLIQRLGSRHWCAVPVLFLSQALSCLPRSPLLDGQGLQAIREVLRVTMVTHPVLLRGASQCYLLNSALCLMQVDAVTLDEVFGFLTHFHADESLCRGTPLWKQVAAWLSDNEGNFKPRVEHSALPNKGSIKAHVQSEIHSFLQVPASTGRRGDRLPDPKEADKLARAVLLCVDMEEERGGGGVLVEELLGPLVDTLGRLSTNAYLPLRKTDKCLQLVLRLFHLGEARETNLMMDEDTPLLTMKKLVLKVVDSVQEFILRRLCSELQELSDVGRAELYLCVLRQLVLLYGASPQYSSSMQRTYFPKLIQVSLDVLTNTTQQVQVAQAVAMASLAAACDLLERQAADRRPETTSVLVSLQSYFYSPASSDSQGPLHLGNINQTLLKPTDAGAQAPVLQDWGRTAAHFVRDQWVCLGFLSRQAGPGQTTALSDQTLRAALKRSVDALTLLPSGLVLPVLAFMSTALAQVALCDEDLCVHAVTLGWELVQGLTRNPQEFWPALRGFVGAAFHRSILELEEDQAPKLISISAEMMVLSQAKTGVINVLIEQCCHCWLPAGRHGDEAAIASALRYVHVLTEACVYGPVYRRDVRLILEVQTYVEQLGEECTVNLVVNGDNRDDQTPRVCVLALLSHLDPSRPQHRRLLEELVTRLLQKDKDISKTKTRYYSNSLQHRVKNRVWQTLLLLLPNLQEGFVASLLGDVFAAGFCSNQASVKYLIEWTMIVILQRYPEHMESFWGCFSMDHEKTKTSICTFLSVVVHLDLIVPKLEDKGPQWRRALDVILQWCFSHNFSVRLYALLALKRVWGLAAARAEAERAGDGLGGLAAVVEACLSQAEAMQSTGNANKNWTRIQEHFFFGAFHPTRDYSVETILYTFPSLSELSDDEWIPVWKCEKMAVFFPSPALPLRNPSPDLRLLQPGDWIQQDKGDKEERWAEVQKKITPWRLGIQEQEPELQLAPQQRAARLGKAHGALVVVASLIDKPTNLGGLCRTCEIFGASALVLDSLRHVEDKHFQSLSVSSELWLPLLEVKPVELTDFLQLKKSEGYCIVGVEQTANSQSLQDYQFPEKTLLLLGNEREGIPANLLQLLDVCVEIPQQGVIRSLNVHVSAALLVWEYTRQHLQPR</sequence>
<dbReference type="InterPro" id="IPR029028">
    <property type="entry name" value="Alpha/beta_knot_MTases"/>
</dbReference>
<dbReference type="InterPro" id="IPR029026">
    <property type="entry name" value="tRNA_m1G_MTases_N"/>
</dbReference>
<name>A0A8C4Z0U8_GADMO</name>
<accession>A0A8C4Z0U8</accession>
<dbReference type="InterPro" id="IPR044748">
    <property type="entry name" value="Trm3/TARBP1_C"/>
</dbReference>
<reference evidence="5" key="2">
    <citation type="submission" date="2025-09" db="UniProtKB">
        <authorList>
            <consortium name="Ensembl"/>
        </authorList>
    </citation>
    <scope>IDENTIFICATION</scope>
</reference>
<dbReference type="PANTHER" id="PTHR12029:SF11">
    <property type="entry name" value="METHYLTRANSFERASE TARBP1-RELATED"/>
    <property type="match status" value="1"/>
</dbReference>
<reference evidence="5" key="1">
    <citation type="submission" date="2025-08" db="UniProtKB">
        <authorList>
            <consortium name="Ensembl"/>
        </authorList>
    </citation>
    <scope>IDENTIFICATION</scope>
</reference>
<dbReference type="GeneTree" id="ENSGT00390000003939"/>
<dbReference type="InterPro" id="IPR056921">
    <property type="entry name" value="TARBP1_dom"/>
</dbReference>